<keyword evidence="3 9" id="KW-0812">Transmembrane</keyword>
<protein>
    <recommendedName>
        <fullName evidence="9">K(+)-insensitive pyrophosphate-energized proton pump</fullName>
        <ecNumber evidence="9">7.1.3.1</ecNumber>
    </recommendedName>
    <alternativeName>
        <fullName evidence="9">Membrane-bound proton-translocating pyrophosphatase</fullName>
    </alternativeName>
    <alternativeName>
        <fullName evidence="9">Pyrophosphate-energized inorganic pyrophosphatase</fullName>
        <shortName evidence="9">H(+)-PPase</shortName>
    </alternativeName>
</protein>
<dbReference type="GO" id="GO:0009678">
    <property type="term" value="F:diphosphate hydrolysis-driven proton transmembrane transporter activity"/>
    <property type="evidence" value="ECO:0007669"/>
    <property type="project" value="UniProtKB-UniRule"/>
</dbReference>
<evidence type="ECO:0000313" key="11">
    <source>
        <dbReference type="Proteomes" id="UP000241808"/>
    </source>
</evidence>
<feature type="transmembrane region" description="Helical" evidence="9">
    <location>
        <begin position="595"/>
        <end position="616"/>
    </location>
</feature>
<keyword evidence="6 9" id="KW-1133">Transmembrane helix</keyword>
<feature type="transmembrane region" description="Helical" evidence="9">
    <location>
        <begin position="414"/>
        <end position="433"/>
    </location>
</feature>
<feature type="transmembrane region" description="Helical" evidence="9">
    <location>
        <begin position="526"/>
        <end position="549"/>
    </location>
</feature>
<feature type="transmembrane region" description="Helical" evidence="9">
    <location>
        <begin position="120"/>
        <end position="147"/>
    </location>
</feature>
<evidence type="ECO:0000256" key="1">
    <source>
        <dbReference type="ARBA" id="ARBA00004127"/>
    </source>
</evidence>
<feature type="site" description="Determinant of potassium independence" evidence="9">
    <location>
        <position position="468"/>
    </location>
</feature>
<comment type="catalytic activity">
    <reaction evidence="9">
        <text>diphosphate + H2O + H(+)(in) = 2 phosphate + 2 H(+)(out)</text>
        <dbReference type="Rhea" id="RHEA:13973"/>
        <dbReference type="ChEBI" id="CHEBI:15377"/>
        <dbReference type="ChEBI" id="CHEBI:15378"/>
        <dbReference type="ChEBI" id="CHEBI:33019"/>
        <dbReference type="ChEBI" id="CHEBI:43474"/>
        <dbReference type="EC" id="7.1.3.1"/>
    </reaction>
</comment>
<evidence type="ECO:0000256" key="7">
    <source>
        <dbReference type="ARBA" id="ARBA00023065"/>
    </source>
</evidence>
<evidence type="ECO:0000256" key="6">
    <source>
        <dbReference type="ARBA" id="ARBA00022989"/>
    </source>
</evidence>
<feature type="transmembrane region" description="Helical" evidence="9">
    <location>
        <begin position="329"/>
        <end position="352"/>
    </location>
</feature>
<comment type="function">
    <text evidence="9">Proton pump that utilizes the energy of pyrophosphate hydrolysis as the driving force for proton movement across the membrane. Generates a proton motive force.</text>
</comment>
<reference evidence="10 11" key="1">
    <citation type="submission" date="2018-04" db="EMBL/GenBank/DDBJ databases">
        <title>Genomic Encyclopedia of Archaeal and Bacterial Type Strains, Phase II (KMG-II): from individual species to whole genera.</title>
        <authorList>
            <person name="Goeker M."/>
        </authorList>
    </citation>
    <scope>NUCLEOTIDE SEQUENCE [LARGE SCALE GENOMIC DNA]</scope>
    <source>
        <strain evidence="10 11">DSM 25521</strain>
    </source>
</reference>
<evidence type="ECO:0000256" key="9">
    <source>
        <dbReference type="HAMAP-Rule" id="MF_01129"/>
    </source>
</evidence>
<dbReference type="Pfam" id="PF03030">
    <property type="entry name" value="H_PPase"/>
    <property type="match status" value="1"/>
</dbReference>
<dbReference type="Proteomes" id="UP000241808">
    <property type="component" value="Unassembled WGS sequence"/>
</dbReference>
<evidence type="ECO:0000256" key="8">
    <source>
        <dbReference type="ARBA" id="ARBA00023136"/>
    </source>
</evidence>
<keyword evidence="8 9" id="KW-0472">Membrane</keyword>
<comment type="subcellular location">
    <subcellularLocation>
        <location evidence="9">Cell membrane</location>
        <topology evidence="9">Multi-pass membrane protein</topology>
    </subcellularLocation>
    <subcellularLocation>
        <location evidence="1">Endomembrane system</location>
        <topology evidence="1">Multi-pass membrane protein</topology>
    </subcellularLocation>
</comment>
<dbReference type="RefSeq" id="WP_108174417.1">
    <property type="nucleotide sequence ID" value="NZ_JAIESU010000045.1"/>
</dbReference>
<evidence type="ECO:0000256" key="5">
    <source>
        <dbReference type="ARBA" id="ARBA00022967"/>
    </source>
</evidence>
<dbReference type="PIRSF" id="PIRSF001265">
    <property type="entry name" value="H+-PPase"/>
    <property type="match status" value="1"/>
</dbReference>
<evidence type="ECO:0000256" key="2">
    <source>
        <dbReference type="ARBA" id="ARBA00022448"/>
    </source>
</evidence>
<keyword evidence="2 9" id="KW-0813">Transport</keyword>
<keyword evidence="9" id="KW-1003">Cell membrane</keyword>
<dbReference type="GO" id="GO:0012505">
    <property type="term" value="C:endomembrane system"/>
    <property type="evidence" value="ECO:0007669"/>
    <property type="project" value="UniProtKB-SubCell"/>
</dbReference>
<dbReference type="NCBIfam" id="NF001960">
    <property type="entry name" value="PRK00733.3-5"/>
    <property type="match status" value="1"/>
</dbReference>
<feature type="transmembrane region" description="Helical" evidence="9">
    <location>
        <begin position="622"/>
        <end position="642"/>
    </location>
</feature>
<evidence type="ECO:0000313" key="10">
    <source>
        <dbReference type="EMBL" id="PTM61989.1"/>
    </source>
</evidence>
<feature type="transmembrane region" description="Helical" evidence="9">
    <location>
        <begin position="474"/>
        <end position="492"/>
    </location>
</feature>
<comment type="subunit">
    <text evidence="9">Homodimer.</text>
</comment>
<sequence length="718" mass="72356">MNTALWVIIGCGLLSVVYGVWATKSLMAADAGSARMQEIAGAVAEGAAAYLRRQYTTIAIVGVVILLLVGWLLGTAVAVGFLIGAVLSGAAGFIGMNVSVRANVRTAQAASQSLAAGLDIAFKAGAVTGLLVAGLALLGVAVYFWALTGPGGLAPTSRTVIDGLVALGFGASLISIFARLGGGIFTKGADVGADLVGKVEAGIPEDDPRNPATIADNVGDNVGDCAGMAADLFETYAVTVVATMVLAAIFFAGTPALQSALIYPLAICAVCIITSIIGTFFVKLGANNSIMGALYKGLIVTGVLSIGGLAIATQFVTGWGTIGTVGGKAITGSALFACGLVGLAVTGLIVWITEYYTGTGKRPVVSIAQASVTGHGTNVIQGLAVSLESTALPAIVIVGGIISTFQLAGLFGTAIAVTTMLGLAGMIVALDAFGPVTDNAGGIAEMAGLPKEVRHSTDALDAVGNTTKAVTKGYAIGSAGLGALVLFAAYSYDLNYFITEANKAGSTAYGYFKGMSPVTFDLSDPYVVAGLIFGGLIPYLFGGIAMTAVGRAAGSVVEEVRRQFKEKPGIMAGTDRPDYGRAVDMLTKAAIKEMIIPSLLPVLAPLVAYFAVLAISGSKASAFAALGASLLGVIVNGLFVAISMTSGGGAWDNAKKSFEDGFVDKDGVTHLKGSEAHKASVTGDTVGDPYKDTAGPAVNPAIKICNIVALLLLAILAH</sequence>
<comment type="similarity">
    <text evidence="9">Belongs to the H(+)-translocating pyrophosphatase (TC 3.A.10) family. K(+)-insensitive subfamily.</text>
</comment>
<gene>
    <name evidence="9" type="primary">hppA</name>
    <name evidence="10" type="ORF">C8P69_101663</name>
</gene>
<dbReference type="EMBL" id="PZZL01000001">
    <property type="protein sequence ID" value="PTM61989.1"/>
    <property type="molecule type" value="Genomic_DNA"/>
</dbReference>
<keyword evidence="11" id="KW-1185">Reference proteome</keyword>
<dbReference type="EC" id="7.1.3.1" evidence="9"/>
<comment type="cofactor">
    <cofactor evidence="9">
        <name>Mg(2+)</name>
        <dbReference type="ChEBI" id="CHEBI:18420"/>
    </cofactor>
</comment>
<feature type="transmembrane region" description="Helical" evidence="9">
    <location>
        <begin position="55"/>
        <end position="73"/>
    </location>
</feature>
<keyword evidence="5 9" id="KW-1278">Translocase</keyword>
<keyword evidence="7 9" id="KW-0406">Ion transport</keyword>
<feature type="transmembrane region" description="Helical" evidence="9">
    <location>
        <begin position="79"/>
        <end position="100"/>
    </location>
</feature>
<evidence type="ECO:0000256" key="3">
    <source>
        <dbReference type="ARBA" id="ARBA00022692"/>
    </source>
</evidence>
<feature type="transmembrane region" description="Helical" evidence="9">
    <location>
        <begin position="236"/>
        <end position="254"/>
    </location>
</feature>
<dbReference type="PANTHER" id="PTHR31998">
    <property type="entry name" value="K(+)-INSENSITIVE PYROPHOSPHATE-ENERGIZED PROTON PUMP"/>
    <property type="match status" value="1"/>
</dbReference>
<organism evidence="10 11">
    <name type="scientific">Phreatobacter oligotrophus</name>
    <dbReference type="NCBI Taxonomy" id="1122261"/>
    <lineage>
        <taxon>Bacteria</taxon>
        <taxon>Pseudomonadati</taxon>
        <taxon>Pseudomonadota</taxon>
        <taxon>Alphaproteobacteria</taxon>
        <taxon>Hyphomicrobiales</taxon>
        <taxon>Phreatobacteraceae</taxon>
        <taxon>Phreatobacter</taxon>
    </lineage>
</organism>
<accession>A0A2T4ZJ25</accession>
<dbReference type="GO" id="GO:0005886">
    <property type="term" value="C:plasma membrane"/>
    <property type="evidence" value="ECO:0007669"/>
    <property type="project" value="UniProtKB-SubCell"/>
</dbReference>
<feature type="transmembrane region" description="Helical" evidence="9">
    <location>
        <begin position="294"/>
        <end position="317"/>
    </location>
</feature>
<feature type="transmembrane region" description="Helical" evidence="9">
    <location>
        <begin position="6"/>
        <end position="27"/>
    </location>
</feature>
<comment type="caution">
    <text evidence="9">Lacks conserved residue(s) required for the propagation of feature annotation.</text>
</comment>
<keyword evidence="9" id="KW-0375">Hydrogen ion transport</keyword>
<dbReference type="HAMAP" id="MF_01129">
    <property type="entry name" value="PPase_energized_pump"/>
    <property type="match status" value="1"/>
</dbReference>
<proteinExistence type="inferred from homology"/>
<dbReference type="GO" id="GO:0004427">
    <property type="term" value="F:inorganic diphosphate phosphatase activity"/>
    <property type="evidence" value="ECO:0007669"/>
    <property type="project" value="UniProtKB-UniRule"/>
</dbReference>
<dbReference type="OrthoDB" id="9808652at2"/>
<feature type="transmembrane region" description="Helical" evidence="9">
    <location>
        <begin position="260"/>
        <end position="282"/>
    </location>
</feature>
<dbReference type="InterPro" id="IPR004131">
    <property type="entry name" value="PPase-energised_H-pump"/>
</dbReference>
<dbReference type="NCBIfam" id="NF001951">
    <property type="entry name" value="PRK00733.1-2"/>
    <property type="match status" value="1"/>
</dbReference>
<dbReference type="AlphaFoldDB" id="A0A2T4ZJ25"/>
<evidence type="ECO:0000256" key="4">
    <source>
        <dbReference type="ARBA" id="ARBA00022842"/>
    </source>
</evidence>
<feature type="transmembrane region" description="Helical" evidence="9">
    <location>
        <begin position="159"/>
        <end position="178"/>
    </location>
</feature>
<name>A0A2T4ZJ25_9HYPH</name>
<dbReference type="GO" id="GO:0000287">
    <property type="term" value="F:magnesium ion binding"/>
    <property type="evidence" value="ECO:0007669"/>
    <property type="project" value="UniProtKB-UniRule"/>
</dbReference>
<dbReference type="NCBIfam" id="TIGR01104">
    <property type="entry name" value="V_PPase"/>
    <property type="match status" value="1"/>
</dbReference>
<keyword evidence="4 9" id="KW-0460">Magnesium</keyword>
<comment type="caution">
    <text evidence="10">The sequence shown here is derived from an EMBL/GenBank/DDBJ whole genome shotgun (WGS) entry which is preliminary data.</text>
</comment>